<dbReference type="EMBL" id="CM056810">
    <property type="protein sequence ID" value="KAJ8642706.1"/>
    <property type="molecule type" value="Genomic_DNA"/>
</dbReference>
<dbReference type="Proteomes" id="UP001234297">
    <property type="component" value="Chromosome 2"/>
</dbReference>
<evidence type="ECO:0000313" key="2">
    <source>
        <dbReference type="Proteomes" id="UP001234297"/>
    </source>
</evidence>
<name>A0ACC2MAQ1_PERAE</name>
<evidence type="ECO:0000313" key="1">
    <source>
        <dbReference type="EMBL" id="KAJ8642706.1"/>
    </source>
</evidence>
<organism evidence="1 2">
    <name type="scientific">Persea americana</name>
    <name type="common">Avocado</name>
    <dbReference type="NCBI Taxonomy" id="3435"/>
    <lineage>
        <taxon>Eukaryota</taxon>
        <taxon>Viridiplantae</taxon>
        <taxon>Streptophyta</taxon>
        <taxon>Embryophyta</taxon>
        <taxon>Tracheophyta</taxon>
        <taxon>Spermatophyta</taxon>
        <taxon>Magnoliopsida</taxon>
        <taxon>Magnoliidae</taxon>
        <taxon>Laurales</taxon>
        <taxon>Lauraceae</taxon>
        <taxon>Persea</taxon>
    </lineage>
</organism>
<accession>A0ACC2MAQ1</accession>
<sequence>MEKKKSRREIPAASVQRILTATLATIQISPPLPLPNPHQNTTQHCISLIKQHTSTKHLHQIHAYALRHSLGLYQPHLWNTLIRAYTSNGAPHHALSVYPHMPAKDKFTFPITFKACSLLSAFHEGACIHSHLLKLGFASDVYSLNALLYLYCKCGRLDEARQVFDRIPERSVASWSAMIAGYDHNGEADKALELFVQMRVADALVDDMAIVSVVSACTECGCLKFGESVHAHAIVNGILSIELSTAFVDMYAKCGAISMSREVFNRMPEKNVLSWSAMMGGLAMHGSGKEALALFIDMLDARVKPNSITFTHILSACGQNGMVDEGQRYFDRMKDEYWIKPRIEHYGCMVDLLSRAGLLDQALDFIAKMPMEPTEALWRSLLGSACTHGNLEIGELAMNHLAKLEPIAGDYVTLANLYAQKRQWEKVGKVRNMMCDLGVKKVPGYSLIEVNGVTHKFVVWDRYHPQTPHIYDMLGVIHGEMSASWDQ</sequence>
<proteinExistence type="predicted"/>
<protein>
    <submittedName>
        <fullName evidence="1">Uncharacterized protein</fullName>
    </submittedName>
</protein>
<keyword evidence="2" id="KW-1185">Reference proteome</keyword>
<comment type="caution">
    <text evidence="1">The sequence shown here is derived from an EMBL/GenBank/DDBJ whole genome shotgun (WGS) entry which is preliminary data.</text>
</comment>
<gene>
    <name evidence="1" type="ORF">MRB53_004454</name>
</gene>
<reference evidence="1 2" key="1">
    <citation type="journal article" date="2022" name="Hortic Res">
        <title>A haplotype resolved chromosomal level avocado genome allows analysis of novel avocado genes.</title>
        <authorList>
            <person name="Nath O."/>
            <person name="Fletcher S.J."/>
            <person name="Hayward A."/>
            <person name="Shaw L.M."/>
            <person name="Masouleh A.K."/>
            <person name="Furtado A."/>
            <person name="Henry R.J."/>
            <person name="Mitter N."/>
        </authorList>
    </citation>
    <scope>NUCLEOTIDE SEQUENCE [LARGE SCALE GENOMIC DNA]</scope>
    <source>
        <strain evidence="2">cv. Hass</strain>
    </source>
</reference>